<sequence length="539" mass="57594">MKWSDLLQWEGSSLSQQAQVYDKNVESLKSASESLDANLSSLTGQGNTVNAARRALLKLRVEIEEQAVKMEAIASILSEASEGAETVGTAARKLDGTAANHSIHIGADGSVQYVGPHNVSPADTVTIKKNMKIVSDQVSAIVQKARSVVQNAQSKLAALGGGAGSYANGATTGTRVPKKDLKLPPKGASEKEVAKWWSSLSDAEKEQMIKAHPQEIGNLNGIDGTSRNKANRIYLEDATKREEKKLERLKKRYGLHPSRRERQELELVEERVKALHNVKDTIDREEPWPDGDGIQRQLLSLDTSGKHVTAAVAQGNVDTADHVGVIVPGLYSNVATNLGKYDDDAKVMGANVRKHSNGESVAMISYLGYEAPQNIAEVADIGYAQKGADKLAGFLNGLDASREAGPAGDAHISVAGHSFGSTTAGIALTKVNPGVVDDLIQFGSPGAGVQDVSEFKLEKGHAWVSATDIEQDRVQGMGDDLRFGKDPAKMPGYNHLSGDVGDKIDESQPYAFQKHGGYFNEGSKALDDISKVIAGRGKK</sequence>
<dbReference type="ESTHER" id="9acto-a7baa7">
    <property type="family name" value="Duf_1023"/>
</dbReference>
<proteinExistence type="predicted"/>
<comment type="caution">
    <text evidence="3">The sequence shown here is derived from an EMBL/GenBank/DDBJ whole genome shotgun (WGS) entry which is preliminary data.</text>
</comment>
<evidence type="ECO:0000256" key="1">
    <source>
        <dbReference type="SAM" id="MobiDB-lite"/>
    </source>
</evidence>
<keyword evidence="4" id="KW-1185">Reference proteome</keyword>
<dbReference type="HOGENOM" id="CLU_025057_1_1_11"/>
<dbReference type="Proteomes" id="UP000003553">
    <property type="component" value="Unassembled WGS sequence"/>
</dbReference>
<gene>
    <name evidence="3" type="ORF">ACTODO_00570</name>
</gene>
<reference evidence="3" key="1">
    <citation type="submission" date="2007-04" db="EMBL/GenBank/DDBJ databases">
        <authorList>
            <person name="Fulton L."/>
            <person name="Clifton S."/>
            <person name="Fulton B."/>
            <person name="Xu J."/>
            <person name="Minx P."/>
            <person name="Pepin K.H."/>
            <person name="Johnson M."/>
            <person name="Thiruvilangam P."/>
            <person name="Bhonagiri V."/>
            <person name="Nash W.E."/>
            <person name="Mardis E.R."/>
            <person name="Wilson R.K."/>
        </authorList>
    </citation>
    <scope>NUCLEOTIDE SEQUENCE [LARGE SCALE GENOMIC DNA]</scope>
    <source>
        <strain evidence="3">ATCC 17982</strain>
    </source>
</reference>
<name>A7BAA7_9ACTO</name>
<organism evidence="3 4">
    <name type="scientific">Schaalia dentiphila ATCC 17982</name>
    <dbReference type="NCBI Taxonomy" id="411466"/>
    <lineage>
        <taxon>Bacteria</taxon>
        <taxon>Bacillati</taxon>
        <taxon>Actinomycetota</taxon>
        <taxon>Actinomycetes</taxon>
        <taxon>Actinomycetales</taxon>
        <taxon>Actinomycetaceae</taxon>
        <taxon>Schaalia</taxon>
        <taxon>Schaalia dentiphila</taxon>
    </lineage>
</organism>
<feature type="compositionally biased region" description="Basic and acidic residues" evidence="1">
    <location>
        <begin position="177"/>
        <end position="187"/>
    </location>
</feature>
<feature type="compositionally biased region" description="Low complexity" evidence="1">
    <location>
        <begin position="165"/>
        <end position="174"/>
    </location>
</feature>
<dbReference type="AlphaFoldDB" id="A7BAA7"/>
<evidence type="ECO:0000259" key="2">
    <source>
        <dbReference type="Pfam" id="PF06259"/>
    </source>
</evidence>
<protein>
    <recommendedName>
        <fullName evidence="2">DUF1023 domain-containing protein</fullName>
    </recommendedName>
</protein>
<feature type="domain" description="DUF1023" evidence="2">
    <location>
        <begin position="306"/>
        <end position="467"/>
    </location>
</feature>
<feature type="region of interest" description="Disordered" evidence="1">
    <location>
        <begin position="160"/>
        <end position="187"/>
    </location>
</feature>
<dbReference type="SUPFAM" id="SSF53474">
    <property type="entry name" value="alpha/beta-Hydrolases"/>
    <property type="match status" value="2"/>
</dbReference>
<evidence type="ECO:0000313" key="3">
    <source>
        <dbReference type="EMBL" id="EDN80131.1"/>
    </source>
</evidence>
<dbReference type="Pfam" id="PF06259">
    <property type="entry name" value="Abhydrolase_8"/>
    <property type="match status" value="1"/>
</dbReference>
<dbReference type="RefSeq" id="WP_003791059.1">
    <property type="nucleotide sequence ID" value="NZ_DS264586.1"/>
</dbReference>
<evidence type="ECO:0000313" key="4">
    <source>
        <dbReference type="Proteomes" id="UP000003553"/>
    </source>
</evidence>
<dbReference type="InterPro" id="IPR010427">
    <property type="entry name" value="DUF1023"/>
</dbReference>
<accession>A7BAA7</accession>
<reference evidence="3" key="2">
    <citation type="submission" date="2015-05" db="EMBL/GenBank/DDBJ databases">
        <title>Draft genome sequence of Actinomyces odontolyticus (ATCC 17982).</title>
        <authorList>
            <person name="Sudarsanam P."/>
            <person name="Ley R."/>
            <person name="Guruge J."/>
            <person name="Turnbaugh P.J."/>
            <person name="Mahowald M."/>
            <person name="Liep D."/>
            <person name="Gordon J."/>
        </authorList>
    </citation>
    <scope>NUCLEOTIDE SEQUENCE</scope>
    <source>
        <strain evidence="3">ATCC 17982</strain>
    </source>
</reference>
<dbReference type="InterPro" id="IPR029058">
    <property type="entry name" value="AB_hydrolase_fold"/>
</dbReference>
<dbReference type="eggNOG" id="COG4099">
    <property type="taxonomic scope" value="Bacteria"/>
</dbReference>
<dbReference type="EMBL" id="AAYI02000004">
    <property type="protein sequence ID" value="EDN80131.1"/>
    <property type="molecule type" value="Genomic_DNA"/>
</dbReference>